<dbReference type="GO" id="GO:0004497">
    <property type="term" value="F:monooxygenase activity"/>
    <property type="evidence" value="ECO:0007669"/>
    <property type="project" value="UniProtKB-KW"/>
</dbReference>
<organism evidence="7 8">
    <name type="scientific">Ditylenchus dipsaci</name>
    <dbReference type="NCBI Taxonomy" id="166011"/>
    <lineage>
        <taxon>Eukaryota</taxon>
        <taxon>Metazoa</taxon>
        <taxon>Ecdysozoa</taxon>
        <taxon>Nematoda</taxon>
        <taxon>Chromadorea</taxon>
        <taxon>Rhabditida</taxon>
        <taxon>Tylenchina</taxon>
        <taxon>Tylenchomorpha</taxon>
        <taxon>Sphaerularioidea</taxon>
        <taxon>Anguinidae</taxon>
        <taxon>Anguininae</taxon>
        <taxon>Ditylenchus</taxon>
    </lineage>
</organism>
<dbReference type="AlphaFoldDB" id="A0A915D208"/>
<evidence type="ECO:0000256" key="5">
    <source>
        <dbReference type="ARBA" id="ARBA00023033"/>
    </source>
</evidence>
<dbReference type="GO" id="GO:0016705">
    <property type="term" value="F:oxidoreductase activity, acting on paired donors, with incorporation or reduction of molecular oxygen"/>
    <property type="evidence" value="ECO:0007669"/>
    <property type="project" value="InterPro"/>
</dbReference>
<accession>A0A915D208</accession>
<comment type="cofactor">
    <cofactor evidence="1">
        <name>heme</name>
        <dbReference type="ChEBI" id="CHEBI:30413"/>
    </cofactor>
</comment>
<evidence type="ECO:0000256" key="3">
    <source>
        <dbReference type="ARBA" id="ARBA00022617"/>
    </source>
</evidence>
<keyword evidence="7" id="KW-1185">Reference proteome</keyword>
<dbReference type="Pfam" id="PF00067">
    <property type="entry name" value="p450"/>
    <property type="match status" value="1"/>
</dbReference>
<dbReference type="WBParaSite" id="jg146">
    <property type="protein sequence ID" value="jg146"/>
    <property type="gene ID" value="jg146"/>
</dbReference>
<protein>
    <submittedName>
        <fullName evidence="8">Cytochrome P450</fullName>
    </submittedName>
</protein>
<evidence type="ECO:0000313" key="8">
    <source>
        <dbReference type="WBParaSite" id="jg146"/>
    </source>
</evidence>
<dbReference type="Proteomes" id="UP000887574">
    <property type="component" value="Unplaced"/>
</dbReference>
<dbReference type="InterPro" id="IPR036396">
    <property type="entry name" value="Cyt_P450_sf"/>
</dbReference>
<keyword evidence="3" id="KW-0479">Metal-binding</keyword>
<feature type="region of interest" description="Disordered" evidence="6">
    <location>
        <begin position="15"/>
        <end position="41"/>
    </location>
</feature>
<dbReference type="PANTHER" id="PTHR24291:SF130">
    <property type="entry name" value="CYTOCHROME P450 FAMILY"/>
    <property type="match status" value="1"/>
</dbReference>
<evidence type="ECO:0000313" key="7">
    <source>
        <dbReference type="Proteomes" id="UP000887574"/>
    </source>
</evidence>
<dbReference type="Gene3D" id="1.10.630.10">
    <property type="entry name" value="Cytochrome P450"/>
    <property type="match status" value="1"/>
</dbReference>
<evidence type="ECO:0000256" key="2">
    <source>
        <dbReference type="ARBA" id="ARBA00010617"/>
    </source>
</evidence>
<evidence type="ECO:0000256" key="1">
    <source>
        <dbReference type="ARBA" id="ARBA00001971"/>
    </source>
</evidence>
<keyword evidence="3" id="KW-0349">Heme</keyword>
<reference evidence="8" key="1">
    <citation type="submission" date="2022-11" db="UniProtKB">
        <authorList>
            <consortium name="WormBaseParasite"/>
        </authorList>
    </citation>
    <scope>IDENTIFICATION</scope>
</reference>
<dbReference type="PANTHER" id="PTHR24291">
    <property type="entry name" value="CYTOCHROME P450 FAMILY 4"/>
    <property type="match status" value="1"/>
</dbReference>
<dbReference type="InterPro" id="IPR001128">
    <property type="entry name" value="Cyt_P450"/>
</dbReference>
<evidence type="ECO:0000256" key="4">
    <source>
        <dbReference type="ARBA" id="ARBA00023004"/>
    </source>
</evidence>
<dbReference type="GO" id="GO:0005506">
    <property type="term" value="F:iron ion binding"/>
    <property type="evidence" value="ECO:0007669"/>
    <property type="project" value="InterPro"/>
</dbReference>
<name>A0A915D208_9BILA</name>
<sequence>MVKVQKGKVEELKKLQKTEVSSSAQHVPQDQASTSADVAGDIENALMKDRTDNKKEKKEQLSKIHAWKSNFRPSSIPIFGNLQHFPSDPYVSTEWIIEYSHLALKQGESCLRLWVGNLLYVYPLSGSALKPILESSVEISKGSDYNFFKAWLGNGLLLSDGAEWKAQRAMLTPTFHFTILNDFMQIFNRQTKILLEKMQEHADNGKMVDIYEMIGACSVDMIGEAGMGVELKTSKSKTIPT</sequence>
<dbReference type="SUPFAM" id="SSF48264">
    <property type="entry name" value="Cytochrome P450"/>
    <property type="match status" value="1"/>
</dbReference>
<feature type="compositionally biased region" description="Polar residues" evidence="6">
    <location>
        <begin position="18"/>
        <end position="36"/>
    </location>
</feature>
<dbReference type="GO" id="GO:0020037">
    <property type="term" value="F:heme binding"/>
    <property type="evidence" value="ECO:0007669"/>
    <property type="project" value="InterPro"/>
</dbReference>
<proteinExistence type="inferred from homology"/>
<comment type="similarity">
    <text evidence="2">Belongs to the cytochrome P450 family.</text>
</comment>
<keyword evidence="5" id="KW-0503">Monooxygenase</keyword>
<keyword evidence="5" id="KW-0560">Oxidoreductase</keyword>
<keyword evidence="4" id="KW-0408">Iron</keyword>
<evidence type="ECO:0000256" key="6">
    <source>
        <dbReference type="SAM" id="MobiDB-lite"/>
    </source>
</evidence>
<dbReference type="InterPro" id="IPR050196">
    <property type="entry name" value="Cytochrome_P450_Monoox"/>
</dbReference>